<dbReference type="GO" id="GO:0003678">
    <property type="term" value="F:DNA helicase activity"/>
    <property type="evidence" value="ECO:0007669"/>
    <property type="project" value="InterPro"/>
</dbReference>
<dbReference type="PANTHER" id="PTHR47642:SF7">
    <property type="entry name" value="ATP-DEPENDENT DNA HELICASE PIF1"/>
    <property type="match status" value="1"/>
</dbReference>
<sequence length="450" mass="49854">MGMACDNGGMTNSAIESSEIEITPEYQAVIDAIERHDPFIFVSGKAGTGKTTLIGYLREHISGNVVVVAPTGVAALQVKGVTIHSFFRLPPRLIFPEEDIKPLKDKRLYKDIRLLIIDEISMVRTDVVDAMDLFLRANGPHKNQPFGGIQVMFVGDLFQLPPVVSNADMQVLAERGYEGPYFFCAMVLHRQDVTMVELSKIFRQKDVHFAGLLNQIRINENIEEALDTLNHQCFTNAAAIDEQTITLTTTNARADQINGAGLRALTTEPKIYAGSITGKFSVDERNLPSPNRLNLKVGAKVMFTATDPNFPKKWVNGTIGIVRELLPNTVKVVVQNGPYANTVEVKGHQWESYRYDHDMMSGRISPNIVGTFVQIPLMLAWAVTIHKSQGKTLDRIKVDLSSGAFASGQVYVALSRCTSIEGITLERPIQAKDVSCDQEVKRFYLNCLPS</sequence>
<reference evidence="2 3" key="1">
    <citation type="submission" date="2017-11" db="EMBL/GenBank/DDBJ databases">
        <title>Genomic Encyclopedia of Type Strains, Phase III (KMG-III): the genomes of soil and plant-associated and newly described type strains.</title>
        <authorList>
            <person name="Whitman W."/>
        </authorList>
    </citation>
    <scope>NUCLEOTIDE SEQUENCE [LARGE SCALE GENOMIC DNA]</scope>
    <source>
        <strain evidence="2 3">UB-Domo-W1</strain>
    </source>
</reference>
<dbReference type="InterPro" id="IPR010285">
    <property type="entry name" value="DNA_helicase_pif1-like_DEAD"/>
</dbReference>
<dbReference type="Proteomes" id="UP000229366">
    <property type="component" value="Unassembled WGS sequence"/>
</dbReference>
<dbReference type="FunFam" id="3.40.50.300:FF:001498">
    <property type="entry name" value="ATP-dependent DNA helicase"/>
    <property type="match status" value="1"/>
</dbReference>
<proteinExistence type="predicted"/>
<feature type="domain" description="DNA helicase Pif1-like DEAD-box helicase" evidence="1">
    <location>
        <begin position="26"/>
        <end position="173"/>
    </location>
</feature>
<gene>
    <name evidence="2" type="ORF">B0G85_1922</name>
</gene>
<dbReference type="Gene3D" id="3.40.50.300">
    <property type="entry name" value="P-loop containing nucleotide triphosphate hydrolases"/>
    <property type="match status" value="1"/>
</dbReference>
<dbReference type="Pfam" id="PF05970">
    <property type="entry name" value="PIF1"/>
    <property type="match status" value="1"/>
</dbReference>
<name>A0A2M8VIP0_9BURK</name>
<evidence type="ECO:0000259" key="1">
    <source>
        <dbReference type="Pfam" id="PF05970"/>
    </source>
</evidence>
<dbReference type="InterPro" id="IPR027417">
    <property type="entry name" value="P-loop_NTPase"/>
</dbReference>
<keyword evidence="2" id="KW-0067">ATP-binding</keyword>
<dbReference type="SUPFAM" id="SSF52540">
    <property type="entry name" value="P-loop containing nucleoside triphosphate hydrolases"/>
    <property type="match status" value="2"/>
</dbReference>
<dbReference type="PANTHER" id="PTHR47642">
    <property type="entry name" value="ATP-DEPENDENT DNA HELICASE"/>
    <property type="match status" value="1"/>
</dbReference>
<keyword evidence="2" id="KW-0547">Nucleotide-binding</keyword>
<dbReference type="CDD" id="cd18809">
    <property type="entry name" value="SF1_C_RecD"/>
    <property type="match status" value="1"/>
</dbReference>
<keyword evidence="2" id="KW-0378">Hydrolase</keyword>
<comment type="caution">
    <text evidence="2">The sequence shown here is derived from an EMBL/GenBank/DDBJ whole genome shotgun (WGS) entry which is preliminary data.</text>
</comment>
<accession>A0A2M8VIP0</accession>
<organism evidence="2 3">
    <name type="scientific">Polynucleobacter brandtiae</name>
    <dbReference type="NCBI Taxonomy" id="1938816"/>
    <lineage>
        <taxon>Bacteria</taxon>
        <taxon>Pseudomonadati</taxon>
        <taxon>Pseudomonadota</taxon>
        <taxon>Betaproteobacteria</taxon>
        <taxon>Burkholderiales</taxon>
        <taxon>Burkholderiaceae</taxon>
        <taxon>Polynucleobacter</taxon>
    </lineage>
</organism>
<keyword evidence="2" id="KW-0347">Helicase</keyword>
<dbReference type="GO" id="GO:0006281">
    <property type="term" value="P:DNA repair"/>
    <property type="evidence" value="ECO:0007669"/>
    <property type="project" value="InterPro"/>
</dbReference>
<dbReference type="InterPro" id="IPR051055">
    <property type="entry name" value="PIF1_helicase"/>
</dbReference>
<dbReference type="GO" id="GO:0000723">
    <property type="term" value="P:telomere maintenance"/>
    <property type="evidence" value="ECO:0007669"/>
    <property type="project" value="InterPro"/>
</dbReference>
<dbReference type="AlphaFoldDB" id="A0A2M8VIP0"/>
<protein>
    <submittedName>
        <fullName evidence="2">Helicase-like protein</fullName>
    </submittedName>
</protein>
<evidence type="ECO:0000313" key="2">
    <source>
        <dbReference type="EMBL" id="PJI76715.1"/>
    </source>
</evidence>
<evidence type="ECO:0000313" key="3">
    <source>
        <dbReference type="Proteomes" id="UP000229366"/>
    </source>
</evidence>
<dbReference type="EMBL" id="PGTX01000006">
    <property type="protein sequence ID" value="PJI76715.1"/>
    <property type="molecule type" value="Genomic_DNA"/>
</dbReference>
<keyword evidence="3" id="KW-1185">Reference proteome</keyword>